<evidence type="ECO:0000256" key="4">
    <source>
        <dbReference type="ARBA" id="ARBA00022741"/>
    </source>
</evidence>
<evidence type="ECO:0000313" key="9">
    <source>
        <dbReference type="Proteomes" id="UP001440612"/>
    </source>
</evidence>
<feature type="binding site" evidence="6">
    <location>
        <begin position="10"/>
        <end position="17"/>
    </location>
    <ligand>
        <name>ATP</name>
        <dbReference type="ChEBI" id="CHEBI:30616"/>
    </ligand>
</feature>
<name>A0ABZ2V7P4_9RHOB</name>
<feature type="domain" description="Guanylate kinase-like" evidence="7">
    <location>
        <begin position="3"/>
        <end position="180"/>
    </location>
</feature>
<accession>A0ABZ2V7P4</accession>
<comment type="pathway">
    <text evidence="2 6">Metabolic intermediate biosynthesis; 5-phospho-alpha-D-ribose 1-diphosphate biosynthesis; 5-phospho-alpha-D-ribose 1-diphosphate from D-ribose 5-phosphate (route II): step 3/3.</text>
</comment>
<gene>
    <name evidence="6 8" type="primary">phnN</name>
    <name evidence="8" type="ORF">AABB29_07750</name>
</gene>
<keyword evidence="3 6" id="KW-0808">Transferase</keyword>
<dbReference type="PANTHER" id="PTHR23117">
    <property type="entry name" value="GUANYLATE KINASE-RELATED"/>
    <property type="match status" value="1"/>
</dbReference>
<dbReference type="Gene3D" id="3.40.50.300">
    <property type="entry name" value="P-loop containing nucleotide triphosphate hydrolases"/>
    <property type="match status" value="1"/>
</dbReference>
<dbReference type="SMART" id="SM00072">
    <property type="entry name" value="GuKc"/>
    <property type="match status" value="1"/>
</dbReference>
<dbReference type="InterPro" id="IPR012699">
    <property type="entry name" value="PhnN"/>
</dbReference>
<keyword evidence="5 6" id="KW-0067">ATP-binding</keyword>
<dbReference type="HAMAP" id="MF_00836">
    <property type="entry name" value="PhnN"/>
    <property type="match status" value="1"/>
</dbReference>
<evidence type="ECO:0000256" key="5">
    <source>
        <dbReference type="ARBA" id="ARBA00022840"/>
    </source>
</evidence>
<dbReference type="PROSITE" id="PS50052">
    <property type="entry name" value="GUANYLATE_KINASE_2"/>
    <property type="match status" value="1"/>
</dbReference>
<evidence type="ECO:0000256" key="1">
    <source>
        <dbReference type="ARBA" id="ARBA00000373"/>
    </source>
</evidence>
<evidence type="ECO:0000256" key="6">
    <source>
        <dbReference type="HAMAP-Rule" id="MF_00836"/>
    </source>
</evidence>
<reference evidence="9" key="1">
    <citation type="submission" date="2024-04" db="EMBL/GenBank/DDBJ databases">
        <title>Phylogenomic analyses of a clade within the roseobacter group suggest taxonomic reassignments of species of the genera Aestuariivita, Citreicella, Loktanella, Nautella, Pelagibaca, Ruegeria, Thalassobius, Thiobacimonas and Tropicibacter, and the proposal o.</title>
        <authorList>
            <person name="Jeon C.O."/>
        </authorList>
    </citation>
    <scope>NUCLEOTIDE SEQUENCE [LARGE SCALE GENOMIC DNA]</scope>
    <source>
        <strain evidence="9">BS5-3</strain>
    </source>
</reference>
<comment type="function">
    <text evidence="6">Catalyzes the phosphorylation of ribose 1,5-bisphosphate to 5-phospho-D-ribosyl alpha-1-diphosphate (PRPP).</text>
</comment>
<evidence type="ECO:0000259" key="7">
    <source>
        <dbReference type="PROSITE" id="PS50052"/>
    </source>
</evidence>
<comment type="catalytic activity">
    <reaction evidence="1 6">
        <text>alpha-D-ribose 1,5-bisphosphate + ATP = 5-phospho-alpha-D-ribose 1-diphosphate + ADP</text>
        <dbReference type="Rhea" id="RHEA:20109"/>
        <dbReference type="ChEBI" id="CHEBI:30616"/>
        <dbReference type="ChEBI" id="CHEBI:58017"/>
        <dbReference type="ChEBI" id="CHEBI:68688"/>
        <dbReference type="ChEBI" id="CHEBI:456216"/>
        <dbReference type="EC" id="2.7.4.23"/>
    </reaction>
</comment>
<proteinExistence type="inferred from homology"/>
<dbReference type="EMBL" id="CP150951">
    <property type="protein sequence ID" value="WZC50504.1"/>
    <property type="molecule type" value="Genomic_DNA"/>
</dbReference>
<organism evidence="8 9">
    <name type="scientific">Yoonia phaeophyticola</name>
    <dbReference type="NCBI Taxonomy" id="3137369"/>
    <lineage>
        <taxon>Bacteria</taxon>
        <taxon>Pseudomonadati</taxon>
        <taxon>Pseudomonadota</taxon>
        <taxon>Alphaproteobacteria</taxon>
        <taxon>Rhodobacterales</taxon>
        <taxon>Paracoccaceae</taxon>
        <taxon>Yoonia</taxon>
    </lineage>
</organism>
<evidence type="ECO:0000256" key="3">
    <source>
        <dbReference type="ARBA" id="ARBA00022679"/>
    </source>
</evidence>
<sequence length="180" mass="19193">MTGRFIAVVGPSGVGKDSVMRAMAAAEPRIVLARRVITRPSDAGGEDFDGVDDARFTNMVAEGAFALHWPAHGLRYGIPVTLDAELDAGRDVVANLSRRSLATAKARYENFMVISLTASRQVLAERLAARGRENADEVARRLAQADFDVPPEFTPLTIANDGPLQTTVTAALAALYPVSA</sequence>
<dbReference type="Proteomes" id="UP001440612">
    <property type="component" value="Chromosome"/>
</dbReference>
<dbReference type="RefSeq" id="WP_341368606.1">
    <property type="nucleotide sequence ID" value="NZ_CP150951.2"/>
</dbReference>
<comment type="similarity">
    <text evidence="6">Belongs to the ribose 1,5-bisphosphokinase family.</text>
</comment>
<protein>
    <recommendedName>
        <fullName evidence="6">Ribose 1,5-bisphosphate phosphokinase PhnN</fullName>
        <ecNumber evidence="6">2.7.4.23</ecNumber>
    </recommendedName>
    <alternativeName>
        <fullName evidence="6">Ribose 1,5-bisphosphokinase</fullName>
    </alternativeName>
</protein>
<evidence type="ECO:0000313" key="8">
    <source>
        <dbReference type="EMBL" id="WZC50504.1"/>
    </source>
</evidence>
<dbReference type="InterPro" id="IPR027417">
    <property type="entry name" value="P-loop_NTPase"/>
</dbReference>
<dbReference type="SUPFAM" id="SSF52540">
    <property type="entry name" value="P-loop containing nucleoside triphosphate hydrolases"/>
    <property type="match status" value="1"/>
</dbReference>
<evidence type="ECO:0000256" key="2">
    <source>
        <dbReference type="ARBA" id="ARBA00005069"/>
    </source>
</evidence>
<dbReference type="PANTHER" id="PTHR23117:SF8">
    <property type="entry name" value="RIBOSE 1,5-BISPHOSPHATE PHOSPHOKINASE PHNN"/>
    <property type="match status" value="1"/>
</dbReference>
<dbReference type="InterPro" id="IPR008145">
    <property type="entry name" value="GK/Ca_channel_bsu"/>
</dbReference>
<keyword evidence="9" id="KW-1185">Reference proteome</keyword>
<dbReference type="InterPro" id="IPR008144">
    <property type="entry name" value="Guanylate_kin-like_dom"/>
</dbReference>
<dbReference type="NCBIfam" id="TIGR02322">
    <property type="entry name" value="phosphon_PhnN"/>
    <property type="match status" value="1"/>
</dbReference>
<keyword evidence="4 6" id="KW-0547">Nucleotide-binding</keyword>
<dbReference type="EC" id="2.7.4.23" evidence="6"/>